<dbReference type="OrthoDB" id="5132116at2759"/>
<dbReference type="InterPro" id="IPR043129">
    <property type="entry name" value="ATPase_NBD"/>
</dbReference>
<sequence>MYPTPPVGCRGRSPALFPSRIKIKIKIKINPPPKHKYQVWIRGSILAFQLMWISKWEYDEARPSIVHRKCF</sequence>
<dbReference type="Pfam" id="PF00022">
    <property type="entry name" value="Actin"/>
    <property type="match status" value="1"/>
</dbReference>
<dbReference type="AlphaFoldDB" id="A0A643C478"/>
<dbReference type="InterPro" id="IPR004001">
    <property type="entry name" value="Actin_CS"/>
</dbReference>
<dbReference type="Gene3D" id="3.30.420.40">
    <property type="match status" value="1"/>
</dbReference>
<dbReference type="EMBL" id="SGJD01002596">
    <property type="protein sequence ID" value="KAB0395066.1"/>
    <property type="molecule type" value="Genomic_DNA"/>
</dbReference>
<evidence type="ECO:0000313" key="2">
    <source>
        <dbReference type="Proteomes" id="UP000437017"/>
    </source>
</evidence>
<proteinExistence type="predicted"/>
<dbReference type="InterPro" id="IPR004000">
    <property type="entry name" value="Actin"/>
</dbReference>
<evidence type="ECO:0000313" key="1">
    <source>
        <dbReference type="EMBL" id="KAB0395066.1"/>
    </source>
</evidence>
<reference evidence="1 2" key="1">
    <citation type="journal article" date="2019" name="PLoS ONE">
        <title>Genomic analyses reveal an absence of contemporary introgressive admixture between fin whales and blue whales, despite known hybrids.</title>
        <authorList>
            <person name="Westbury M.V."/>
            <person name="Petersen B."/>
            <person name="Lorenzen E.D."/>
        </authorList>
    </citation>
    <scope>NUCLEOTIDE SEQUENCE [LARGE SCALE GENOMIC DNA]</scope>
    <source>
        <strain evidence="1">FinWhale-01</strain>
    </source>
</reference>
<dbReference type="SUPFAM" id="SSF53067">
    <property type="entry name" value="Actin-like ATPase domain"/>
    <property type="match status" value="1"/>
</dbReference>
<name>A0A643C478_BALPH</name>
<accession>A0A643C478</accession>
<keyword evidence="2" id="KW-1185">Reference proteome</keyword>
<dbReference type="PROSITE" id="PS00432">
    <property type="entry name" value="ACTINS_2"/>
    <property type="match status" value="1"/>
</dbReference>
<dbReference type="Proteomes" id="UP000437017">
    <property type="component" value="Unassembled WGS sequence"/>
</dbReference>
<gene>
    <name evidence="1" type="ORF">E2I00_007225</name>
</gene>
<comment type="caution">
    <text evidence="1">The sequence shown here is derived from an EMBL/GenBank/DDBJ whole genome shotgun (WGS) entry which is preliminary data.</text>
</comment>
<organism evidence="1 2">
    <name type="scientific">Balaenoptera physalus</name>
    <name type="common">Fin whale</name>
    <name type="synonym">Balaena physalus</name>
    <dbReference type="NCBI Taxonomy" id="9770"/>
    <lineage>
        <taxon>Eukaryota</taxon>
        <taxon>Metazoa</taxon>
        <taxon>Chordata</taxon>
        <taxon>Craniata</taxon>
        <taxon>Vertebrata</taxon>
        <taxon>Euteleostomi</taxon>
        <taxon>Mammalia</taxon>
        <taxon>Eutheria</taxon>
        <taxon>Laurasiatheria</taxon>
        <taxon>Artiodactyla</taxon>
        <taxon>Whippomorpha</taxon>
        <taxon>Cetacea</taxon>
        <taxon>Mysticeti</taxon>
        <taxon>Balaenopteridae</taxon>
        <taxon>Balaenoptera</taxon>
    </lineage>
</organism>
<protein>
    <submittedName>
        <fullName evidence="1">Uncharacterized protein</fullName>
    </submittedName>
</protein>